<dbReference type="Proteomes" id="UP000188354">
    <property type="component" value="Unassembled WGS sequence"/>
</dbReference>
<feature type="region of interest" description="Disordered" evidence="1">
    <location>
        <begin position="36"/>
        <end position="61"/>
    </location>
</feature>
<organism evidence="2 3">
    <name type="scientific">Lupinus angustifolius</name>
    <name type="common">Narrow-leaved blue lupine</name>
    <dbReference type="NCBI Taxonomy" id="3871"/>
    <lineage>
        <taxon>Eukaryota</taxon>
        <taxon>Viridiplantae</taxon>
        <taxon>Streptophyta</taxon>
        <taxon>Embryophyta</taxon>
        <taxon>Tracheophyta</taxon>
        <taxon>Spermatophyta</taxon>
        <taxon>Magnoliopsida</taxon>
        <taxon>eudicotyledons</taxon>
        <taxon>Gunneridae</taxon>
        <taxon>Pentapetalae</taxon>
        <taxon>rosids</taxon>
        <taxon>fabids</taxon>
        <taxon>Fabales</taxon>
        <taxon>Fabaceae</taxon>
        <taxon>Papilionoideae</taxon>
        <taxon>50 kb inversion clade</taxon>
        <taxon>genistoids sensu lato</taxon>
        <taxon>core genistoids</taxon>
        <taxon>Genisteae</taxon>
        <taxon>Lupinus</taxon>
    </lineage>
</organism>
<evidence type="ECO:0000256" key="1">
    <source>
        <dbReference type="SAM" id="MobiDB-lite"/>
    </source>
</evidence>
<dbReference type="Gramene" id="OIW19944">
    <property type="protein sequence ID" value="OIW19944"/>
    <property type="gene ID" value="TanjilG_30878"/>
</dbReference>
<evidence type="ECO:0000313" key="2">
    <source>
        <dbReference type="EMBL" id="OIW19944.1"/>
    </source>
</evidence>
<gene>
    <name evidence="2" type="ORF">TanjilG_30878</name>
</gene>
<dbReference type="EMBL" id="MLAU01004541">
    <property type="protein sequence ID" value="OIW19944.1"/>
    <property type="molecule type" value="Genomic_DNA"/>
</dbReference>
<name>A0A394D9H6_LUPAN</name>
<reference evidence="2 3" key="1">
    <citation type="journal article" date="2017" name="Plant Biotechnol. J.">
        <title>A comprehensive draft genome sequence for lupin (Lupinus angustifolius), an emerging health food: insights into plant-microbe interactions and legume evolution.</title>
        <authorList>
            <person name="Hane J.K."/>
            <person name="Ming Y."/>
            <person name="Kamphuis L.G."/>
            <person name="Nelson M.N."/>
            <person name="Garg G."/>
            <person name="Atkins C.A."/>
            <person name="Bayer P.E."/>
            <person name="Bravo A."/>
            <person name="Bringans S."/>
            <person name="Cannon S."/>
            <person name="Edwards D."/>
            <person name="Foley R."/>
            <person name="Gao L.L."/>
            <person name="Harrison M.J."/>
            <person name="Huang W."/>
            <person name="Hurgobin B."/>
            <person name="Li S."/>
            <person name="Liu C.W."/>
            <person name="McGrath A."/>
            <person name="Morahan G."/>
            <person name="Murray J."/>
            <person name="Weller J."/>
            <person name="Jian J."/>
            <person name="Singh K.B."/>
        </authorList>
    </citation>
    <scope>NUCLEOTIDE SEQUENCE [LARGE SCALE GENOMIC DNA]</scope>
    <source>
        <strain evidence="3">cv. Tanjil</strain>
        <tissue evidence="2">Whole plant</tissue>
    </source>
</reference>
<evidence type="ECO:0000313" key="3">
    <source>
        <dbReference type="Proteomes" id="UP000188354"/>
    </source>
</evidence>
<protein>
    <submittedName>
        <fullName evidence="2">Uncharacterized protein</fullName>
    </submittedName>
</protein>
<accession>A0A394D9H6</accession>
<keyword evidence="3" id="KW-1185">Reference proteome</keyword>
<sequence>MQDMVTSSTLVFEDDLVTEKKDETADPCHENKTAEIMNDIDDDTTSHTVAEGKEGDSNEISNSLETHGEWLTVTRPQLLILFIKERISQLMRIE</sequence>
<comment type="caution">
    <text evidence="2">The sequence shown here is derived from an EMBL/GenBank/DDBJ whole genome shotgun (WGS) entry which is preliminary data.</text>
</comment>
<proteinExistence type="predicted"/>
<dbReference type="AlphaFoldDB" id="A0A394D9H6"/>